<keyword evidence="2" id="KW-0812">Transmembrane</keyword>
<keyword evidence="8" id="KW-1185">Reference proteome</keyword>
<accession>A0AAD2JYP3</accession>
<proteinExistence type="inferred from homology"/>
<comment type="similarity">
    <text evidence="1">Belongs to the TMEM53 family.</text>
</comment>
<keyword evidence="3" id="KW-1133">Transmembrane helix</keyword>
<gene>
    <name evidence="7" type="ORF">MYCIT1_LOCUS12836</name>
</gene>
<evidence type="ECO:0000256" key="1">
    <source>
        <dbReference type="ARBA" id="ARBA00007387"/>
    </source>
</evidence>
<evidence type="ECO:0000256" key="5">
    <source>
        <dbReference type="ARBA" id="ARBA00023242"/>
    </source>
</evidence>
<organism evidence="7 8">
    <name type="scientific">Mycena citricolor</name>
    <dbReference type="NCBI Taxonomy" id="2018698"/>
    <lineage>
        <taxon>Eukaryota</taxon>
        <taxon>Fungi</taxon>
        <taxon>Dikarya</taxon>
        <taxon>Basidiomycota</taxon>
        <taxon>Agaricomycotina</taxon>
        <taxon>Agaricomycetes</taxon>
        <taxon>Agaricomycetidae</taxon>
        <taxon>Agaricales</taxon>
        <taxon>Marasmiineae</taxon>
        <taxon>Mycenaceae</taxon>
        <taxon>Mycena</taxon>
    </lineage>
</organism>
<evidence type="ECO:0000256" key="2">
    <source>
        <dbReference type="ARBA" id="ARBA00022692"/>
    </source>
</evidence>
<dbReference type="PANTHER" id="PTHR12265:SF30">
    <property type="entry name" value="TRANSMEMBRANE PROTEIN 53"/>
    <property type="match status" value="1"/>
</dbReference>
<keyword evidence="4" id="KW-0472">Membrane</keyword>
<sequence length="168" mass="18885">MLALKRLLEEQNHQPGHALCSAWIIDSAPGGDSLYRSRLAFLSPIKGAAARFLAKWAFTLLYCLLHLVHGLLLRRPSPIHVMQESLARADVLPWMSRRTPRLYLYSTVDEMVPARDVEAHAAASAAGGLNVRMRRFERSAHAAHARVYPAEYWEAVQTCWAGVVRELT</sequence>
<dbReference type="InterPro" id="IPR029058">
    <property type="entry name" value="AB_hydrolase_fold"/>
</dbReference>
<comment type="caution">
    <text evidence="7">The sequence shown here is derived from an EMBL/GenBank/DDBJ whole genome shotgun (WGS) entry which is preliminary data.</text>
</comment>
<evidence type="ECO:0000256" key="4">
    <source>
        <dbReference type="ARBA" id="ARBA00023136"/>
    </source>
</evidence>
<name>A0AAD2JYP3_9AGAR</name>
<protein>
    <recommendedName>
        <fullName evidence="9">DUF829-domain-containing protein</fullName>
    </recommendedName>
</protein>
<keyword evidence="5" id="KW-0539">Nucleus</keyword>
<reference evidence="7" key="1">
    <citation type="submission" date="2023-11" db="EMBL/GenBank/DDBJ databases">
        <authorList>
            <person name="De Vega J J."/>
            <person name="De Vega J J."/>
        </authorList>
    </citation>
    <scope>NUCLEOTIDE SEQUENCE</scope>
</reference>
<dbReference type="Pfam" id="PF05705">
    <property type="entry name" value="DUF829"/>
    <property type="match status" value="1"/>
</dbReference>
<dbReference type="InterPro" id="IPR008547">
    <property type="entry name" value="DUF829_TMEM53"/>
</dbReference>
<dbReference type="Proteomes" id="UP001295794">
    <property type="component" value="Unassembled WGS sequence"/>
</dbReference>
<dbReference type="PANTHER" id="PTHR12265">
    <property type="entry name" value="TRANSMEMBRANE PROTEIN 53"/>
    <property type="match status" value="1"/>
</dbReference>
<comment type="subcellular location">
    <subcellularLocation>
        <location evidence="6">Nucleus outer membrane</location>
        <topology evidence="6">Single-pass membrane protein</topology>
    </subcellularLocation>
</comment>
<evidence type="ECO:0000256" key="3">
    <source>
        <dbReference type="ARBA" id="ARBA00022989"/>
    </source>
</evidence>
<dbReference type="GO" id="GO:0005640">
    <property type="term" value="C:nuclear outer membrane"/>
    <property type="evidence" value="ECO:0007669"/>
    <property type="project" value="UniProtKB-SubCell"/>
</dbReference>
<dbReference type="EMBL" id="CAVNYO010000144">
    <property type="protein sequence ID" value="CAK5269245.1"/>
    <property type="molecule type" value="Genomic_DNA"/>
</dbReference>
<evidence type="ECO:0000256" key="6">
    <source>
        <dbReference type="ARBA" id="ARBA00034303"/>
    </source>
</evidence>
<dbReference type="SUPFAM" id="SSF53474">
    <property type="entry name" value="alpha/beta-Hydrolases"/>
    <property type="match status" value="1"/>
</dbReference>
<evidence type="ECO:0008006" key="9">
    <source>
        <dbReference type="Google" id="ProtNLM"/>
    </source>
</evidence>
<evidence type="ECO:0000313" key="8">
    <source>
        <dbReference type="Proteomes" id="UP001295794"/>
    </source>
</evidence>
<evidence type="ECO:0000313" key="7">
    <source>
        <dbReference type="EMBL" id="CAK5269245.1"/>
    </source>
</evidence>
<dbReference type="AlphaFoldDB" id="A0AAD2JYP3"/>